<dbReference type="Gene3D" id="1.10.10.10">
    <property type="entry name" value="Winged helix-like DNA-binding domain superfamily/Winged helix DNA-binding domain"/>
    <property type="match status" value="1"/>
</dbReference>
<dbReference type="RefSeq" id="WP_270045595.1">
    <property type="nucleotide sequence ID" value="NZ_JAPDOD010000063.1"/>
</dbReference>
<evidence type="ECO:0000313" key="6">
    <source>
        <dbReference type="Proteomes" id="UP001149140"/>
    </source>
</evidence>
<reference evidence="5" key="1">
    <citation type="submission" date="2022-10" db="EMBL/GenBank/DDBJ databases">
        <title>The WGS of Solirubrobacter ginsenosidimutans DSM 21036.</title>
        <authorList>
            <person name="Jiang Z."/>
        </authorList>
    </citation>
    <scope>NUCLEOTIDE SEQUENCE</scope>
    <source>
        <strain evidence="5">DSM 21036</strain>
    </source>
</reference>
<dbReference type="InterPro" id="IPR036390">
    <property type="entry name" value="WH_DNA-bd_sf"/>
</dbReference>
<keyword evidence="1" id="KW-0805">Transcription regulation</keyword>
<dbReference type="PANTHER" id="PTHR33204:SF18">
    <property type="entry name" value="TRANSCRIPTIONAL REGULATORY PROTEIN"/>
    <property type="match status" value="1"/>
</dbReference>
<dbReference type="InterPro" id="IPR002577">
    <property type="entry name" value="HTH_HxlR"/>
</dbReference>
<keyword evidence="2" id="KW-0238">DNA-binding</keyword>
<feature type="domain" description="HTH hxlR-type" evidence="4">
    <location>
        <begin position="11"/>
        <end position="108"/>
    </location>
</feature>
<keyword evidence="6" id="KW-1185">Reference proteome</keyword>
<gene>
    <name evidence="5" type="ORF">OM076_39095</name>
</gene>
<name>A0A9X3N3D8_9ACTN</name>
<dbReference type="PANTHER" id="PTHR33204">
    <property type="entry name" value="TRANSCRIPTIONAL REGULATOR, MARR FAMILY"/>
    <property type="match status" value="1"/>
</dbReference>
<keyword evidence="3" id="KW-0804">Transcription</keyword>
<evidence type="ECO:0000259" key="4">
    <source>
        <dbReference type="PROSITE" id="PS51118"/>
    </source>
</evidence>
<dbReference type="AlphaFoldDB" id="A0A9X3N3D8"/>
<proteinExistence type="predicted"/>
<protein>
    <submittedName>
        <fullName evidence="5">Helix-turn-helix transcriptional regulator</fullName>
    </submittedName>
</protein>
<dbReference type="Pfam" id="PF01638">
    <property type="entry name" value="HxlR"/>
    <property type="match status" value="1"/>
</dbReference>
<dbReference type="SUPFAM" id="SSF46785">
    <property type="entry name" value="Winged helix' DNA-binding domain"/>
    <property type="match status" value="1"/>
</dbReference>
<dbReference type="Proteomes" id="UP001149140">
    <property type="component" value="Unassembled WGS sequence"/>
</dbReference>
<evidence type="ECO:0000256" key="3">
    <source>
        <dbReference type="ARBA" id="ARBA00023163"/>
    </source>
</evidence>
<sequence length="153" mass="17148">MLGRTYAGQNCSIAKSLELIGERWTMLIVREVFLGNRRFDEIATRLNIARNVLTARLTWLVDEGVLTKVRYQERPERFEYRFTEKGIDLWPVIVSLLQFGDQYYAPDGPPVVLRHKGCGGAVDAHRTCATCGQRLTARDVTGEPGPGARPVAA</sequence>
<dbReference type="GO" id="GO:0003677">
    <property type="term" value="F:DNA binding"/>
    <property type="evidence" value="ECO:0007669"/>
    <property type="project" value="UniProtKB-KW"/>
</dbReference>
<dbReference type="PROSITE" id="PS51118">
    <property type="entry name" value="HTH_HXLR"/>
    <property type="match status" value="1"/>
</dbReference>
<dbReference type="InterPro" id="IPR036388">
    <property type="entry name" value="WH-like_DNA-bd_sf"/>
</dbReference>
<evidence type="ECO:0000313" key="5">
    <source>
        <dbReference type="EMBL" id="MDA0166338.1"/>
    </source>
</evidence>
<evidence type="ECO:0000256" key="2">
    <source>
        <dbReference type="ARBA" id="ARBA00023125"/>
    </source>
</evidence>
<accession>A0A9X3N3D8</accession>
<organism evidence="5 6">
    <name type="scientific">Solirubrobacter ginsenosidimutans</name>
    <dbReference type="NCBI Taxonomy" id="490573"/>
    <lineage>
        <taxon>Bacteria</taxon>
        <taxon>Bacillati</taxon>
        <taxon>Actinomycetota</taxon>
        <taxon>Thermoleophilia</taxon>
        <taxon>Solirubrobacterales</taxon>
        <taxon>Solirubrobacteraceae</taxon>
        <taxon>Solirubrobacter</taxon>
    </lineage>
</organism>
<comment type="caution">
    <text evidence="5">The sequence shown here is derived from an EMBL/GenBank/DDBJ whole genome shotgun (WGS) entry which is preliminary data.</text>
</comment>
<dbReference type="EMBL" id="JAPDOD010000063">
    <property type="protein sequence ID" value="MDA0166338.1"/>
    <property type="molecule type" value="Genomic_DNA"/>
</dbReference>
<evidence type="ECO:0000256" key="1">
    <source>
        <dbReference type="ARBA" id="ARBA00023015"/>
    </source>
</evidence>